<proteinExistence type="predicted"/>
<evidence type="ECO:0000313" key="2">
    <source>
        <dbReference type="EMBL" id="MBO8189183.1"/>
    </source>
</evidence>
<protein>
    <submittedName>
        <fullName evidence="2">Uncharacterized protein</fullName>
    </submittedName>
</protein>
<feature type="region of interest" description="Disordered" evidence="1">
    <location>
        <begin position="1"/>
        <end position="60"/>
    </location>
</feature>
<accession>A0ABS3X1I0</accession>
<dbReference type="EMBL" id="JAFFZN010000032">
    <property type="protein sequence ID" value="MBO8189183.1"/>
    <property type="molecule type" value="Genomic_DNA"/>
</dbReference>
<organism evidence="2 3">
    <name type="scientific">Streptomyces spirodelae</name>
    <dbReference type="NCBI Taxonomy" id="2812904"/>
    <lineage>
        <taxon>Bacteria</taxon>
        <taxon>Bacillati</taxon>
        <taxon>Actinomycetota</taxon>
        <taxon>Actinomycetes</taxon>
        <taxon>Kitasatosporales</taxon>
        <taxon>Streptomycetaceae</taxon>
        <taxon>Streptomyces</taxon>
    </lineage>
</organism>
<feature type="compositionally biased region" description="Basic and acidic residues" evidence="1">
    <location>
        <begin position="19"/>
        <end position="45"/>
    </location>
</feature>
<sequence length="60" mass="6738">MTTTRRPLGTGPAPAAPQQHDRPAERRLPAERAVDAERQKPREQLHSGTSRRRQMGDGRP</sequence>
<reference evidence="2 3" key="1">
    <citation type="submission" date="2021-02" db="EMBL/GenBank/DDBJ databases">
        <title>Streptomyces spirodelae sp. nov., isolated from duckweed.</title>
        <authorList>
            <person name="Saimee Y."/>
            <person name="Duangmal K."/>
        </authorList>
    </citation>
    <scope>NUCLEOTIDE SEQUENCE [LARGE SCALE GENOMIC DNA]</scope>
    <source>
        <strain evidence="2 3">DW4-2</strain>
    </source>
</reference>
<dbReference type="Proteomes" id="UP001518976">
    <property type="component" value="Unassembled WGS sequence"/>
</dbReference>
<gene>
    <name evidence="2" type="ORF">JW592_27550</name>
</gene>
<comment type="caution">
    <text evidence="2">The sequence shown here is derived from an EMBL/GenBank/DDBJ whole genome shotgun (WGS) entry which is preliminary data.</text>
</comment>
<keyword evidence="3" id="KW-1185">Reference proteome</keyword>
<name>A0ABS3X1I0_9ACTN</name>
<evidence type="ECO:0000313" key="3">
    <source>
        <dbReference type="Proteomes" id="UP001518976"/>
    </source>
</evidence>
<dbReference type="RefSeq" id="WP_209267954.1">
    <property type="nucleotide sequence ID" value="NZ_JAFFZN010000032.1"/>
</dbReference>
<evidence type="ECO:0000256" key="1">
    <source>
        <dbReference type="SAM" id="MobiDB-lite"/>
    </source>
</evidence>